<feature type="binding site" evidence="10">
    <location>
        <position position="202"/>
    </location>
    <ligand>
        <name>Mn(2+)</name>
        <dbReference type="ChEBI" id="CHEBI:29035"/>
        <label>1</label>
    </ligand>
</feature>
<feature type="binding site" evidence="10">
    <location>
        <position position="233"/>
    </location>
    <ligand>
        <name>Mn(2+)</name>
        <dbReference type="ChEBI" id="CHEBI:29035"/>
        <label>2</label>
    </ligand>
</feature>
<feature type="binding site" evidence="9">
    <location>
        <begin position="365"/>
        <end position="368"/>
    </location>
    <ligand>
        <name>GMP</name>
        <dbReference type="ChEBI" id="CHEBI:58115"/>
    </ligand>
</feature>
<feature type="binding site" evidence="9">
    <location>
        <position position="372"/>
    </location>
    <ligand>
        <name>GMP</name>
        <dbReference type="ChEBI" id="CHEBI:58115"/>
    </ligand>
</feature>
<dbReference type="Gene3D" id="3.90.1860.10">
    <property type="entry name" value="tRNA-splicing ligase RtcB"/>
    <property type="match status" value="1"/>
</dbReference>
<dbReference type="GO" id="GO:0006396">
    <property type="term" value="P:RNA processing"/>
    <property type="evidence" value="ECO:0007669"/>
    <property type="project" value="InterPro"/>
</dbReference>
<comment type="caution">
    <text evidence="12">The sequence shown here is derived from an EMBL/GenBank/DDBJ whole genome shotgun (WGS) entry which is preliminary data.</text>
</comment>
<dbReference type="Pfam" id="PF01139">
    <property type="entry name" value="RtcB"/>
    <property type="match status" value="1"/>
</dbReference>
<comment type="cofactor">
    <cofactor evidence="10 11">
        <name>Mn(2+)</name>
        <dbReference type="ChEBI" id="CHEBI:29035"/>
    </cofactor>
    <text evidence="10 11">Binds 2 manganese ions per subunit.</text>
</comment>
<evidence type="ECO:0000256" key="1">
    <source>
        <dbReference type="ARBA" id="ARBA00022598"/>
    </source>
</evidence>
<evidence type="ECO:0000256" key="4">
    <source>
        <dbReference type="ARBA" id="ARBA00022800"/>
    </source>
</evidence>
<dbReference type="GO" id="GO:0170057">
    <property type="term" value="F:RNA ligase (GTP) activity"/>
    <property type="evidence" value="ECO:0007669"/>
    <property type="project" value="UniProtKB-EC"/>
</dbReference>
<proteinExistence type="inferred from homology"/>
<keyword evidence="5 9" id="KW-0342">GTP-binding</keyword>
<dbReference type="GO" id="GO:0005525">
    <property type="term" value="F:GTP binding"/>
    <property type="evidence" value="ECO:0007669"/>
    <property type="project" value="UniProtKB-KW"/>
</dbReference>
<keyword evidence="2 10" id="KW-0479">Metal-binding</keyword>
<dbReference type="GO" id="GO:0046872">
    <property type="term" value="F:metal ion binding"/>
    <property type="evidence" value="ECO:0007669"/>
    <property type="project" value="UniProtKB-UniRule"/>
</dbReference>
<dbReference type="InterPro" id="IPR001233">
    <property type="entry name" value="RtcB"/>
</dbReference>
<name>A0A0P9FCT5_9CHLR</name>
<feature type="binding site" evidence="9">
    <location>
        <begin position="325"/>
        <end position="326"/>
    </location>
    <ligand>
        <name>GMP</name>
        <dbReference type="ChEBI" id="CHEBI:58115"/>
    </ligand>
</feature>
<accession>A0A0P9FCT5</accession>
<comment type="catalytic activity">
    <reaction evidence="7">
        <text>a 3'-end 3'-phospho-ribonucleotide-RNA + a 5'-end dephospho-ribonucleoside-RNA + GTP = a ribonucleotidyl-ribonucleotide-RNA + GMP + diphosphate</text>
        <dbReference type="Rhea" id="RHEA:68076"/>
        <dbReference type="Rhea" id="RHEA-COMP:10463"/>
        <dbReference type="Rhea" id="RHEA-COMP:13936"/>
        <dbReference type="Rhea" id="RHEA-COMP:17355"/>
        <dbReference type="ChEBI" id="CHEBI:33019"/>
        <dbReference type="ChEBI" id="CHEBI:37565"/>
        <dbReference type="ChEBI" id="CHEBI:58115"/>
        <dbReference type="ChEBI" id="CHEBI:83062"/>
        <dbReference type="ChEBI" id="CHEBI:138284"/>
        <dbReference type="ChEBI" id="CHEBI:173118"/>
        <dbReference type="EC" id="6.5.1.8"/>
    </reaction>
</comment>
<dbReference type="PATRIC" id="fig|186479.3.peg.8364"/>
<comment type="similarity">
    <text evidence="11">Belongs to the RtcB family.</text>
</comment>
<dbReference type="EMBL" id="LJCR01000045">
    <property type="protein sequence ID" value="KPV54523.1"/>
    <property type="molecule type" value="Genomic_DNA"/>
</dbReference>
<evidence type="ECO:0000256" key="3">
    <source>
        <dbReference type="ARBA" id="ARBA00022741"/>
    </source>
</evidence>
<evidence type="ECO:0000256" key="6">
    <source>
        <dbReference type="ARBA" id="ARBA00023211"/>
    </source>
</evidence>
<keyword evidence="3 9" id="KW-0547">Nucleotide-binding</keyword>
<feature type="active site" description="GMP-histidine intermediate" evidence="8">
    <location>
        <position position="389"/>
    </location>
</feature>
<comment type="subunit">
    <text evidence="11">Monomer.</text>
</comment>
<evidence type="ECO:0000256" key="2">
    <source>
        <dbReference type="ARBA" id="ARBA00022723"/>
    </source>
</evidence>
<evidence type="ECO:0000313" key="12">
    <source>
        <dbReference type="EMBL" id="KPV54523.1"/>
    </source>
</evidence>
<feature type="binding site" evidence="9">
    <location>
        <begin position="389"/>
        <end position="392"/>
    </location>
    <ligand>
        <name>GMP</name>
        <dbReference type="ChEBI" id="CHEBI:58115"/>
    </ligand>
</feature>
<organism evidence="12 13">
    <name type="scientific">Kouleothrix aurantiaca</name>
    <dbReference type="NCBI Taxonomy" id="186479"/>
    <lineage>
        <taxon>Bacteria</taxon>
        <taxon>Bacillati</taxon>
        <taxon>Chloroflexota</taxon>
        <taxon>Chloroflexia</taxon>
        <taxon>Chloroflexales</taxon>
        <taxon>Roseiflexineae</taxon>
        <taxon>Roseiflexaceae</taxon>
        <taxon>Kouleothrix</taxon>
    </lineage>
</organism>
<sequence>MPVRIFANDGVPIERAAVDELLGLLELRETIARMREAAPELFDGDAYLEAVSLSSDFHRGAGIPIGTTLKTRGVAVPQAVGTDVNCGMRVHTTGLTYDQVQGRLDALERPVRHIFFEGGRRIGLTPIQREAMLHEGIPGLLQSDALKDEAWLAAADELNRINGGGGAPTDVPAMFNDYIRGSGGSGGVTFDTQIGSLGGGNHFLEVNIIMNIHDRATAHAWGLREGQVVIMVHTGSLGLGHTATAVGKAAMRALLPSGMSLPNNGITVLPLGERCAETRAAVRAAIQTASNFAFANRFYLARMAIQALEQEIGEVGASLLWDSPHNLLWEEEDGVVVHRKGSTPARSPEALANTAFPWGEPVIVPGSMGAPSFILRSLGNPDALYSACHGAGRALSRGEAQRGCDAELDEFLARFRVVTPVDPRQIRGRADLVEAWRAELKQEAPFAYKNIGPVIDTLRGAGVAEPVVELHPIMTVKG</sequence>
<feature type="binding site" evidence="9">
    <location>
        <begin position="201"/>
        <end position="205"/>
    </location>
    <ligand>
        <name>GMP</name>
        <dbReference type="ChEBI" id="CHEBI:58115"/>
    </ligand>
</feature>
<evidence type="ECO:0000256" key="7">
    <source>
        <dbReference type="ARBA" id="ARBA00047746"/>
    </source>
</evidence>
<dbReference type="AlphaFoldDB" id="A0A0P9FCT5"/>
<evidence type="ECO:0000313" key="13">
    <source>
        <dbReference type="Proteomes" id="UP000050509"/>
    </source>
</evidence>
<evidence type="ECO:0000256" key="11">
    <source>
        <dbReference type="RuleBase" id="RU371113"/>
    </source>
</evidence>
<keyword evidence="6 10" id="KW-0464">Manganese</keyword>
<dbReference type="GO" id="GO:0042245">
    <property type="term" value="P:RNA repair"/>
    <property type="evidence" value="ECO:0007669"/>
    <property type="project" value="UniProtKB-KW"/>
</dbReference>
<evidence type="ECO:0000256" key="5">
    <source>
        <dbReference type="ARBA" id="ARBA00023134"/>
    </source>
</evidence>
<feature type="binding site" evidence="10">
    <location>
        <position position="83"/>
    </location>
    <ligand>
        <name>Mn(2+)</name>
        <dbReference type="ChEBI" id="CHEBI:29035"/>
        <label>1</label>
    </ligand>
</feature>
<evidence type="ECO:0000256" key="10">
    <source>
        <dbReference type="PIRSR" id="PIRSR601233-3"/>
    </source>
</evidence>
<dbReference type="Proteomes" id="UP000050509">
    <property type="component" value="Unassembled WGS sequence"/>
</dbReference>
<dbReference type="GO" id="GO:0003972">
    <property type="term" value="F:RNA ligase (ATP) activity"/>
    <property type="evidence" value="ECO:0007669"/>
    <property type="project" value="TreeGrafter"/>
</dbReference>
<keyword evidence="4" id="KW-0692">RNA repair</keyword>
<dbReference type="PANTHER" id="PTHR11118">
    <property type="entry name" value="RNA-SPLICING LIGASE RTCB HOMOLOG"/>
    <property type="match status" value="1"/>
</dbReference>
<feature type="binding site" evidence="10">
    <location>
        <position position="325"/>
    </location>
    <ligand>
        <name>Mn(2+)</name>
        <dbReference type="ChEBI" id="CHEBI:29035"/>
        <label>2</label>
    </ligand>
</feature>
<dbReference type="InterPro" id="IPR036025">
    <property type="entry name" value="RtcB-like_sf"/>
</dbReference>
<feature type="binding site" evidence="9">
    <location>
        <position position="477"/>
    </location>
    <ligand>
        <name>GMP</name>
        <dbReference type="ChEBI" id="CHEBI:58115"/>
    </ligand>
</feature>
<dbReference type="EC" id="6.5.1.-" evidence="11"/>
<keyword evidence="1 11" id="KW-0436">Ligase</keyword>
<dbReference type="SUPFAM" id="SSF103365">
    <property type="entry name" value="Hypothetical protein PH1602"/>
    <property type="match status" value="1"/>
</dbReference>
<evidence type="ECO:0000256" key="9">
    <source>
        <dbReference type="PIRSR" id="PIRSR601233-2"/>
    </source>
</evidence>
<gene>
    <name evidence="11" type="primary">rtcB</name>
    <name evidence="12" type="ORF">SE17_03260</name>
</gene>
<dbReference type="PANTHER" id="PTHR11118:SF1">
    <property type="entry name" value="RNA-SPLICING LIGASE RTCB HOMOLOG"/>
    <property type="match status" value="1"/>
</dbReference>
<protein>
    <recommendedName>
        <fullName evidence="11">tRNA-splicing ligase RtcB</fullName>
        <ecNumber evidence="11">6.5.1.-</ecNumber>
    </recommendedName>
</protein>
<keyword evidence="13" id="KW-1185">Reference proteome</keyword>
<evidence type="ECO:0000256" key="8">
    <source>
        <dbReference type="PIRSR" id="PIRSR601233-1"/>
    </source>
</evidence>
<reference evidence="12 13" key="1">
    <citation type="submission" date="2015-09" db="EMBL/GenBank/DDBJ databases">
        <title>Draft genome sequence of Kouleothrix aurantiaca JCM 19913.</title>
        <authorList>
            <person name="Hemp J."/>
        </authorList>
    </citation>
    <scope>NUCLEOTIDE SEQUENCE [LARGE SCALE GENOMIC DNA]</scope>
    <source>
        <strain evidence="12 13">COM-B</strain>
    </source>
</reference>